<keyword evidence="2" id="KW-1185">Reference proteome</keyword>
<organism evidence="1 2">
    <name type="scientific">Phaeobacter porticola</name>
    <dbReference type="NCBI Taxonomy" id="1844006"/>
    <lineage>
        <taxon>Bacteria</taxon>
        <taxon>Pseudomonadati</taxon>
        <taxon>Pseudomonadota</taxon>
        <taxon>Alphaproteobacteria</taxon>
        <taxon>Rhodobacterales</taxon>
        <taxon>Roseobacteraceae</taxon>
        <taxon>Phaeobacter</taxon>
    </lineage>
</organism>
<sequence>MDGQINDVAQVMPDPWPLKLGETLSSHDWFPFHGHQFLGSSFVRTSVMAGRREDIGTAVILQAEAMREDPAGTLPTDDIELADLARFRSVDEWLEVRARVLKGWVTVLVEDPRTGAVTERLGHPDIEEVVKDMYKRKRGRDAARDSSRMALKRHKIRTKMQEMGVPEHMAADKGAIQMLAEHFDHADIYITPDNLRAAMAEVLGYTGAVTPLSAHRRT</sequence>
<dbReference type="Proteomes" id="UP000183859">
    <property type="component" value="Chromosome"/>
</dbReference>
<dbReference type="AlphaFoldDB" id="A0A1L3I0P2"/>
<reference evidence="2" key="1">
    <citation type="submission" date="2016-07" db="EMBL/GenBank/DDBJ databases">
        <title>Phaeobacter portensis sp. nov., a tropodithietic acid producing bacterium isolated from a German harbor.</title>
        <authorList>
            <person name="Freese H.M."/>
            <person name="Bunk B."/>
            <person name="Breider S."/>
            <person name="Brinkhoff T."/>
        </authorList>
    </citation>
    <scope>NUCLEOTIDE SEQUENCE [LARGE SCALE GENOMIC DNA]</scope>
    <source>
        <strain evidence="2">P97</strain>
    </source>
</reference>
<evidence type="ECO:0000313" key="1">
    <source>
        <dbReference type="EMBL" id="APG45681.1"/>
    </source>
</evidence>
<accession>A0A1L3I0P2</accession>
<evidence type="ECO:0000313" key="2">
    <source>
        <dbReference type="Proteomes" id="UP000183859"/>
    </source>
</evidence>
<proteinExistence type="predicted"/>
<dbReference type="STRING" id="1844006.PhaeoP97_00229"/>
<protein>
    <submittedName>
        <fullName evidence="1">Uncharacterized protein</fullName>
    </submittedName>
</protein>
<dbReference type="RefSeq" id="WP_237028969.1">
    <property type="nucleotide sequence ID" value="NZ_CP016364.1"/>
</dbReference>
<dbReference type="EMBL" id="CP016364">
    <property type="protein sequence ID" value="APG45681.1"/>
    <property type="molecule type" value="Genomic_DNA"/>
</dbReference>
<gene>
    <name evidence="1" type="ORF">PhaeoP97_00229</name>
</gene>
<dbReference type="KEGG" id="php:PhaeoP97_00229"/>
<name>A0A1L3I0P2_9RHOB</name>